<sequence>MGNESSKQKNEDIVFTDSVRSNMELLKQIFKNDETLTFREIENPMVPSVEFCLVYIDGMVNNKLVNEDVIKPLVDYKPEQRESLTLDILAKQVMLSNSVEQESDAEKILQAIIYGDCILMMDGFSKFLILNTKGWSSRSISEPENEKVLRGPREGFTEALMTNLSLIRRKIRTPDLKMEFESFGTRSNTKACICYLENVVNKDVLADLKKRLESFSIDGTLDVNYLTEFINDAPYSPFKTIGSTEKPDIVAAKLLEGRVALVLDGTPVVLTMPFLFIENFQSDEDYFLNYYFASFGRMLRLLAFFVSTGVPAIYLALTTFHHEILPLAMTMSISQARQGVPFPTVVEAVLMLLVFEMLRESGARMPGMMGQALSIVGALVIGQAAVQAKIVSAPMIIVVAVTGISGLMIPRVKGATILLRFILLGMASILGLYGYMYGMLGLLIHLFNLNSFGIPIMSSTYASTLQDKKDITVRAPWWFMKKRPKYLSPNETREASRSRK</sequence>
<feature type="transmembrane region" description="Helical" evidence="3">
    <location>
        <begin position="442"/>
        <end position="462"/>
    </location>
</feature>
<protein>
    <submittedName>
        <fullName evidence="4">Spore germination protein</fullName>
    </submittedName>
</protein>
<dbReference type="PIRSF" id="PIRSF005690">
    <property type="entry name" value="GerBA"/>
    <property type="match status" value="1"/>
</dbReference>
<feature type="transmembrane region" description="Helical" evidence="3">
    <location>
        <begin position="417"/>
        <end position="436"/>
    </location>
</feature>
<dbReference type="RefSeq" id="WP_219963817.1">
    <property type="nucleotide sequence ID" value="NZ_JAGFNZ010000001.1"/>
</dbReference>
<organism evidence="4 5">
    <name type="scientific">Caproiciproducens faecalis</name>
    <dbReference type="NCBI Taxonomy" id="2820301"/>
    <lineage>
        <taxon>Bacteria</taxon>
        <taxon>Bacillati</taxon>
        <taxon>Bacillota</taxon>
        <taxon>Clostridia</taxon>
        <taxon>Eubacteriales</taxon>
        <taxon>Acutalibacteraceae</taxon>
        <taxon>Caproiciproducens</taxon>
    </lineage>
</organism>
<keyword evidence="2 3" id="KW-0472">Membrane</keyword>
<evidence type="ECO:0000256" key="2">
    <source>
        <dbReference type="ARBA" id="ARBA00023136"/>
    </source>
</evidence>
<evidence type="ECO:0000313" key="4">
    <source>
        <dbReference type="EMBL" id="MBW7571404.1"/>
    </source>
</evidence>
<reference evidence="4 5" key="1">
    <citation type="submission" date="2021-03" db="EMBL/GenBank/DDBJ databases">
        <title>Caproiciproducens sp. nov. isolated from feces of cow.</title>
        <authorList>
            <person name="Choi J.-Y."/>
        </authorList>
    </citation>
    <scope>NUCLEOTIDE SEQUENCE [LARGE SCALE GENOMIC DNA]</scope>
    <source>
        <strain evidence="4 5">AGMB10547</strain>
    </source>
</reference>
<dbReference type="InterPro" id="IPR050768">
    <property type="entry name" value="UPF0353/GerABKA_families"/>
</dbReference>
<proteinExistence type="inferred from homology"/>
<dbReference type="PANTHER" id="PTHR22550:SF5">
    <property type="entry name" value="LEUCINE ZIPPER PROTEIN 4"/>
    <property type="match status" value="1"/>
</dbReference>
<keyword evidence="3" id="KW-1133">Transmembrane helix</keyword>
<name>A0ABS7DJC0_9FIRM</name>
<evidence type="ECO:0000313" key="5">
    <source>
        <dbReference type="Proteomes" id="UP000719942"/>
    </source>
</evidence>
<feature type="transmembrane region" description="Helical" evidence="3">
    <location>
        <begin position="301"/>
        <end position="320"/>
    </location>
</feature>
<dbReference type="PANTHER" id="PTHR22550">
    <property type="entry name" value="SPORE GERMINATION PROTEIN"/>
    <property type="match status" value="1"/>
</dbReference>
<gene>
    <name evidence="4" type="ORF">J5W02_01145</name>
</gene>
<dbReference type="Pfam" id="PF03323">
    <property type="entry name" value="GerA"/>
    <property type="match status" value="1"/>
</dbReference>
<evidence type="ECO:0000256" key="1">
    <source>
        <dbReference type="ARBA" id="ARBA00005278"/>
    </source>
</evidence>
<dbReference type="EMBL" id="JAGFNZ010000001">
    <property type="protein sequence ID" value="MBW7571404.1"/>
    <property type="molecule type" value="Genomic_DNA"/>
</dbReference>
<accession>A0ABS7DJC0</accession>
<feature type="transmembrane region" description="Helical" evidence="3">
    <location>
        <begin position="392"/>
        <end position="410"/>
    </location>
</feature>
<evidence type="ECO:0000256" key="3">
    <source>
        <dbReference type="SAM" id="Phobius"/>
    </source>
</evidence>
<dbReference type="Proteomes" id="UP000719942">
    <property type="component" value="Unassembled WGS sequence"/>
</dbReference>
<feature type="transmembrane region" description="Helical" evidence="3">
    <location>
        <begin position="370"/>
        <end position="386"/>
    </location>
</feature>
<dbReference type="InterPro" id="IPR004995">
    <property type="entry name" value="Spore_Ger"/>
</dbReference>
<feature type="transmembrane region" description="Helical" evidence="3">
    <location>
        <begin position="340"/>
        <end position="358"/>
    </location>
</feature>
<comment type="caution">
    <text evidence="4">The sequence shown here is derived from an EMBL/GenBank/DDBJ whole genome shotgun (WGS) entry which is preliminary data.</text>
</comment>
<keyword evidence="5" id="KW-1185">Reference proteome</keyword>
<keyword evidence="3" id="KW-0812">Transmembrane</keyword>
<comment type="similarity">
    <text evidence="1">Belongs to the GerABKA family.</text>
</comment>